<dbReference type="PANTHER" id="PTHR18964:SF149">
    <property type="entry name" value="BIFUNCTIONAL UDP-N-ACETYLGLUCOSAMINE 2-EPIMERASE_N-ACETYLMANNOSAMINE KINASE"/>
    <property type="match status" value="1"/>
</dbReference>
<organism evidence="2 3">
    <name type="scientific">bacterium (Candidatus Ratteibacteria) CG23_combo_of_CG06-09_8_20_14_all_48_7</name>
    <dbReference type="NCBI Taxonomy" id="2014292"/>
    <lineage>
        <taxon>Bacteria</taxon>
        <taxon>Candidatus Ratteibacteria</taxon>
    </lineage>
</organism>
<dbReference type="PANTHER" id="PTHR18964">
    <property type="entry name" value="ROK (REPRESSOR, ORF, KINASE) FAMILY"/>
    <property type="match status" value="1"/>
</dbReference>
<reference evidence="2 3" key="1">
    <citation type="submission" date="2017-09" db="EMBL/GenBank/DDBJ databases">
        <title>Depth-based differentiation of microbial function through sediment-hosted aquifers and enrichment of novel symbionts in the deep terrestrial subsurface.</title>
        <authorList>
            <person name="Probst A.J."/>
            <person name="Ladd B."/>
            <person name="Jarett J.K."/>
            <person name="Geller-Mcgrath D.E."/>
            <person name="Sieber C.M."/>
            <person name="Emerson J.B."/>
            <person name="Anantharaman K."/>
            <person name="Thomas B.C."/>
            <person name="Malmstrom R."/>
            <person name="Stieglmeier M."/>
            <person name="Klingl A."/>
            <person name="Woyke T."/>
            <person name="Ryan C.M."/>
            <person name="Banfield J.F."/>
        </authorList>
    </citation>
    <scope>NUCLEOTIDE SEQUENCE [LARGE SCALE GENOMIC DNA]</scope>
    <source>
        <strain evidence="2">CG23_combo_of_CG06-09_8_20_14_all_48_7</strain>
    </source>
</reference>
<evidence type="ECO:0000313" key="3">
    <source>
        <dbReference type="Proteomes" id="UP000230392"/>
    </source>
</evidence>
<dbReference type="PROSITE" id="PS01125">
    <property type="entry name" value="ROK"/>
    <property type="match status" value="1"/>
</dbReference>
<dbReference type="Pfam" id="PF00480">
    <property type="entry name" value="ROK"/>
    <property type="match status" value="1"/>
</dbReference>
<keyword evidence="2" id="KW-0418">Kinase</keyword>
<dbReference type="AlphaFoldDB" id="A0A2G9YAP2"/>
<comment type="caution">
    <text evidence="2">The sequence shown here is derived from an EMBL/GenBank/DDBJ whole genome shotgun (WGS) entry which is preliminary data.</text>
</comment>
<dbReference type="Proteomes" id="UP000230392">
    <property type="component" value="Unassembled WGS sequence"/>
</dbReference>
<dbReference type="EMBL" id="PCRF01000154">
    <property type="protein sequence ID" value="PIP16288.1"/>
    <property type="molecule type" value="Genomic_DNA"/>
</dbReference>
<comment type="similarity">
    <text evidence="1">Belongs to the ROK (NagC/XylR) family.</text>
</comment>
<dbReference type="InterPro" id="IPR043129">
    <property type="entry name" value="ATPase_NBD"/>
</dbReference>
<dbReference type="GO" id="GO:0016301">
    <property type="term" value="F:kinase activity"/>
    <property type="evidence" value="ECO:0007669"/>
    <property type="project" value="UniProtKB-KW"/>
</dbReference>
<protein>
    <submittedName>
        <fullName evidence="2">Glucokinase</fullName>
    </submittedName>
</protein>
<evidence type="ECO:0000256" key="1">
    <source>
        <dbReference type="ARBA" id="ARBA00006479"/>
    </source>
</evidence>
<keyword evidence="2" id="KW-0808">Transferase</keyword>
<sequence>MNKAVGIDLGGTYIKFGLVKKDGTILKRGQIETHTEKGRPEILRRMEEAVNESLSGVNTSEVCGIGIGTPGLVDSKGAVFLAPNLPEWNDLPLAKIFHEKFNLPVKVENDVNTITWGEYLFGAGKGFRTIVCITLGTGLGGGVVVDGKLLRGGKYSAAELGHITINSRGPRCGCGNKGCVEAYVGAGRIVKRTVKALKNSTCKAKALPYNGAKSIIPELVNGNLEKITPK</sequence>
<evidence type="ECO:0000313" key="2">
    <source>
        <dbReference type="EMBL" id="PIP16288.1"/>
    </source>
</evidence>
<gene>
    <name evidence="2" type="ORF">COX46_03180</name>
</gene>
<dbReference type="SUPFAM" id="SSF53067">
    <property type="entry name" value="Actin-like ATPase domain"/>
    <property type="match status" value="1"/>
</dbReference>
<accession>A0A2G9YAP2</accession>
<dbReference type="InterPro" id="IPR000600">
    <property type="entry name" value="ROK"/>
</dbReference>
<dbReference type="Gene3D" id="3.30.420.40">
    <property type="match status" value="2"/>
</dbReference>
<feature type="non-terminal residue" evidence="2">
    <location>
        <position position="230"/>
    </location>
</feature>
<proteinExistence type="inferred from homology"/>
<name>A0A2G9YAP2_9BACT</name>
<dbReference type="InterPro" id="IPR049874">
    <property type="entry name" value="ROK_cs"/>
</dbReference>